<feature type="compositionally biased region" description="Gly residues" evidence="1">
    <location>
        <begin position="43"/>
        <end position="64"/>
    </location>
</feature>
<evidence type="ECO:0000313" key="3">
    <source>
        <dbReference type="Proteomes" id="UP000789396"/>
    </source>
</evidence>
<reference evidence="2" key="1">
    <citation type="submission" date="2021-06" db="EMBL/GenBank/DDBJ databases">
        <authorList>
            <person name="Kallberg Y."/>
            <person name="Tangrot J."/>
            <person name="Rosling A."/>
        </authorList>
    </citation>
    <scope>NUCLEOTIDE SEQUENCE</scope>
    <source>
        <strain evidence="2">IN212</strain>
    </source>
</reference>
<comment type="caution">
    <text evidence="2">The sequence shown here is derived from an EMBL/GenBank/DDBJ whole genome shotgun (WGS) entry which is preliminary data.</text>
</comment>
<feature type="compositionally biased region" description="Basic and acidic residues" evidence="1">
    <location>
        <begin position="67"/>
        <end position="78"/>
    </location>
</feature>
<feature type="region of interest" description="Disordered" evidence="1">
    <location>
        <begin position="1"/>
        <end position="20"/>
    </location>
</feature>
<evidence type="ECO:0000256" key="1">
    <source>
        <dbReference type="SAM" id="MobiDB-lite"/>
    </source>
</evidence>
<gene>
    <name evidence="2" type="ORF">RFULGI_LOCUS15345</name>
</gene>
<feature type="region of interest" description="Disordered" evidence="1">
    <location>
        <begin position="28"/>
        <end position="78"/>
    </location>
</feature>
<feature type="non-terminal residue" evidence="2">
    <location>
        <position position="1"/>
    </location>
</feature>
<proteinExistence type="predicted"/>
<sequence>IVMSGKPPKQTEINIPPGLPGAIAQIASEASTGSGKGQDDGKNGGGGKPEGPGVKPGGKPGGGVMLEQEKQLKKDLDF</sequence>
<evidence type="ECO:0000313" key="2">
    <source>
        <dbReference type="EMBL" id="CAG8774787.1"/>
    </source>
</evidence>
<keyword evidence="3" id="KW-1185">Reference proteome</keyword>
<organism evidence="2 3">
    <name type="scientific">Racocetra fulgida</name>
    <dbReference type="NCBI Taxonomy" id="60492"/>
    <lineage>
        <taxon>Eukaryota</taxon>
        <taxon>Fungi</taxon>
        <taxon>Fungi incertae sedis</taxon>
        <taxon>Mucoromycota</taxon>
        <taxon>Glomeromycotina</taxon>
        <taxon>Glomeromycetes</taxon>
        <taxon>Diversisporales</taxon>
        <taxon>Gigasporaceae</taxon>
        <taxon>Racocetra</taxon>
    </lineage>
</organism>
<accession>A0A9N9JGB2</accession>
<dbReference type="EMBL" id="CAJVPZ010048787">
    <property type="protein sequence ID" value="CAG8774787.1"/>
    <property type="molecule type" value="Genomic_DNA"/>
</dbReference>
<name>A0A9N9JGB2_9GLOM</name>
<dbReference type="Proteomes" id="UP000789396">
    <property type="component" value="Unassembled WGS sequence"/>
</dbReference>
<protein>
    <submittedName>
        <fullName evidence="2">12247_t:CDS:1</fullName>
    </submittedName>
</protein>
<dbReference type="AlphaFoldDB" id="A0A9N9JGB2"/>